<reference evidence="10 11" key="1">
    <citation type="submission" date="2015-04" db="EMBL/GenBank/DDBJ databases">
        <authorList>
            <person name="Syromyatnikov M.Y."/>
            <person name="Popov V.N."/>
        </authorList>
    </citation>
    <scope>NUCLEOTIDE SEQUENCE [LARGE SCALE GENOMIC DNA]</scope>
</reference>
<dbReference type="PANTHER" id="PTHR33562">
    <property type="entry name" value="ATILLA, ISOFORM B-RELATED-RELATED"/>
    <property type="match status" value="1"/>
</dbReference>
<keyword evidence="4 9" id="KW-0732">Signal</keyword>
<evidence type="ECO:0000256" key="7">
    <source>
        <dbReference type="ARBA" id="ARBA00023180"/>
    </source>
</evidence>
<evidence type="ECO:0000256" key="6">
    <source>
        <dbReference type="ARBA" id="ARBA00023136"/>
    </source>
</evidence>
<proteinExistence type="predicted"/>
<feature type="chain" id="PRO_5012610920" evidence="9">
    <location>
        <begin position="25"/>
        <end position="168"/>
    </location>
</feature>
<organism evidence="10 11">
    <name type="scientific">Clunio marinus</name>
    <dbReference type="NCBI Taxonomy" id="568069"/>
    <lineage>
        <taxon>Eukaryota</taxon>
        <taxon>Metazoa</taxon>
        <taxon>Ecdysozoa</taxon>
        <taxon>Arthropoda</taxon>
        <taxon>Hexapoda</taxon>
        <taxon>Insecta</taxon>
        <taxon>Pterygota</taxon>
        <taxon>Neoptera</taxon>
        <taxon>Endopterygota</taxon>
        <taxon>Diptera</taxon>
        <taxon>Nematocera</taxon>
        <taxon>Chironomoidea</taxon>
        <taxon>Chironomidae</taxon>
        <taxon>Clunio</taxon>
    </lineage>
</organism>
<evidence type="ECO:0000256" key="1">
    <source>
        <dbReference type="ARBA" id="ARBA00004589"/>
    </source>
</evidence>
<evidence type="ECO:0000256" key="8">
    <source>
        <dbReference type="ARBA" id="ARBA00023288"/>
    </source>
</evidence>
<evidence type="ECO:0000256" key="4">
    <source>
        <dbReference type="ARBA" id="ARBA00022729"/>
    </source>
</evidence>
<evidence type="ECO:0000256" key="5">
    <source>
        <dbReference type="ARBA" id="ARBA00022989"/>
    </source>
</evidence>
<dbReference type="GO" id="GO:0030431">
    <property type="term" value="P:sleep"/>
    <property type="evidence" value="ECO:0007669"/>
    <property type="project" value="InterPro"/>
</dbReference>
<keyword evidence="3" id="KW-0812">Transmembrane</keyword>
<dbReference type="InterPro" id="IPR050975">
    <property type="entry name" value="Sleep_regulator"/>
</dbReference>
<dbReference type="EMBL" id="CVRI01000055">
    <property type="protein sequence ID" value="CRL01113.1"/>
    <property type="molecule type" value="Genomic_DNA"/>
</dbReference>
<feature type="signal peptide" evidence="9">
    <location>
        <begin position="1"/>
        <end position="24"/>
    </location>
</feature>
<dbReference type="GO" id="GO:0098552">
    <property type="term" value="C:side of membrane"/>
    <property type="evidence" value="ECO:0007669"/>
    <property type="project" value="UniProtKB-KW"/>
</dbReference>
<dbReference type="Proteomes" id="UP000183832">
    <property type="component" value="Unassembled WGS sequence"/>
</dbReference>
<dbReference type="OrthoDB" id="6582325at2759"/>
<dbReference type="AlphaFoldDB" id="A0A1J1IRH0"/>
<keyword evidence="8" id="KW-0449">Lipoprotein</keyword>
<keyword evidence="11" id="KW-1185">Reference proteome</keyword>
<keyword evidence="7" id="KW-0325">Glycoprotein</keyword>
<dbReference type="InterPro" id="IPR031424">
    <property type="entry name" value="QVR-like"/>
</dbReference>
<keyword evidence="5" id="KW-1133">Transmembrane helix</keyword>
<keyword evidence="2" id="KW-0336">GPI-anchor</keyword>
<sequence length="168" mass="18573">MKKLEQLILPVVLLSVLTIKTGNGLDCYTCDSTVNPDCLDVKDSKTLDPVTCRPSVIGDGVGIWLKEIIKIDFFDAGEVSVPMLCQKIVATNEQGDKHTFRGCQLDGGKTNVCDTITNKAAKTKIKITECITCKEDKCNKTTSLHHVNPLLFLVPLVLITNFIRNFFK</sequence>
<dbReference type="CDD" id="cd00117">
    <property type="entry name" value="TFP"/>
    <property type="match status" value="1"/>
</dbReference>
<gene>
    <name evidence="10" type="ORF">CLUMA_CG014219</name>
</gene>
<evidence type="ECO:0000313" key="11">
    <source>
        <dbReference type="Proteomes" id="UP000183832"/>
    </source>
</evidence>
<protein>
    <submittedName>
        <fullName evidence="10">CLUMA_CG014219, isoform A</fullName>
    </submittedName>
</protein>
<name>A0A1J1IRH0_9DIPT</name>
<dbReference type="PANTHER" id="PTHR33562:SF15">
    <property type="entry name" value="IP04187P"/>
    <property type="match status" value="1"/>
</dbReference>
<comment type="subcellular location">
    <subcellularLocation>
        <location evidence="1">Membrane</location>
        <topology evidence="1">Lipid-anchor</topology>
        <topology evidence="1">GPI-anchor</topology>
    </subcellularLocation>
</comment>
<evidence type="ECO:0000256" key="9">
    <source>
        <dbReference type="SAM" id="SignalP"/>
    </source>
</evidence>
<evidence type="ECO:0000313" key="10">
    <source>
        <dbReference type="EMBL" id="CRL01113.1"/>
    </source>
</evidence>
<evidence type="ECO:0000256" key="2">
    <source>
        <dbReference type="ARBA" id="ARBA00022622"/>
    </source>
</evidence>
<dbReference type="GO" id="GO:0032222">
    <property type="term" value="P:regulation of synaptic transmission, cholinergic"/>
    <property type="evidence" value="ECO:0007669"/>
    <property type="project" value="InterPro"/>
</dbReference>
<dbReference type="Pfam" id="PF17064">
    <property type="entry name" value="QVR"/>
    <property type="match status" value="1"/>
</dbReference>
<evidence type="ECO:0000256" key="3">
    <source>
        <dbReference type="ARBA" id="ARBA00022692"/>
    </source>
</evidence>
<accession>A0A1J1IRH0</accession>
<keyword evidence="6" id="KW-0472">Membrane</keyword>